<name>A0A1J1IG31_9DIPT</name>
<evidence type="ECO:0000313" key="1">
    <source>
        <dbReference type="EMBL" id="CRK99223.1"/>
    </source>
</evidence>
<gene>
    <name evidence="1" type="ORF">CLUMA_CG012794</name>
</gene>
<protein>
    <submittedName>
        <fullName evidence="1">CLUMA_CG012794, isoform A</fullName>
    </submittedName>
</protein>
<dbReference type="AlphaFoldDB" id="A0A1J1IG31"/>
<dbReference type="Proteomes" id="UP000183832">
    <property type="component" value="Unassembled WGS sequence"/>
</dbReference>
<organism evidence="1 2">
    <name type="scientific">Clunio marinus</name>
    <dbReference type="NCBI Taxonomy" id="568069"/>
    <lineage>
        <taxon>Eukaryota</taxon>
        <taxon>Metazoa</taxon>
        <taxon>Ecdysozoa</taxon>
        <taxon>Arthropoda</taxon>
        <taxon>Hexapoda</taxon>
        <taxon>Insecta</taxon>
        <taxon>Pterygota</taxon>
        <taxon>Neoptera</taxon>
        <taxon>Endopterygota</taxon>
        <taxon>Diptera</taxon>
        <taxon>Nematocera</taxon>
        <taxon>Chironomoidea</taxon>
        <taxon>Chironomidae</taxon>
        <taxon>Clunio</taxon>
    </lineage>
</organism>
<keyword evidence="2" id="KW-1185">Reference proteome</keyword>
<evidence type="ECO:0000313" key="2">
    <source>
        <dbReference type="Proteomes" id="UP000183832"/>
    </source>
</evidence>
<accession>A0A1J1IG31</accession>
<sequence>MIQKLSVLCPTPFGLKFKTKLNAKVRLVLVKKHTSFLSPTSFMTFKSSNQLCLTYFYQDIANSSQ</sequence>
<reference evidence="1 2" key="1">
    <citation type="submission" date="2015-04" db="EMBL/GenBank/DDBJ databases">
        <authorList>
            <person name="Syromyatnikov M.Y."/>
            <person name="Popov V.N."/>
        </authorList>
    </citation>
    <scope>NUCLEOTIDE SEQUENCE [LARGE SCALE GENOMIC DNA]</scope>
</reference>
<proteinExistence type="predicted"/>
<dbReference type="EMBL" id="CVRI01000050">
    <property type="protein sequence ID" value="CRK99223.1"/>
    <property type="molecule type" value="Genomic_DNA"/>
</dbReference>